<feature type="non-terminal residue" evidence="1">
    <location>
        <position position="62"/>
    </location>
</feature>
<evidence type="ECO:0000313" key="1">
    <source>
        <dbReference type="EMBL" id="VEN39230.1"/>
    </source>
</evidence>
<gene>
    <name evidence="1" type="ORF">CALMAC_LOCUS3840</name>
</gene>
<reference evidence="1 2" key="1">
    <citation type="submission" date="2019-01" db="EMBL/GenBank/DDBJ databases">
        <authorList>
            <person name="Sayadi A."/>
        </authorList>
    </citation>
    <scope>NUCLEOTIDE SEQUENCE [LARGE SCALE GENOMIC DNA]</scope>
</reference>
<name>A0A653BUS6_CALMS</name>
<accession>A0A653BUS6</accession>
<dbReference type="EMBL" id="CAACVG010005364">
    <property type="protein sequence ID" value="VEN39230.1"/>
    <property type="molecule type" value="Genomic_DNA"/>
</dbReference>
<keyword evidence="2" id="KW-1185">Reference proteome</keyword>
<evidence type="ECO:0000313" key="2">
    <source>
        <dbReference type="Proteomes" id="UP000410492"/>
    </source>
</evidence>
<dbReference type="AlphaFoldDB" id="A0A653BUS6"/>
<proteinExistence type="predicted"/>
<dbReference type="Proteomes" id="UP000410492">
    <property type="component" value="Unassembled WGS sequence"/>
</dbReference>
<protein>
    <submittedName>
        <fullName evidence="1">Uncharacterized protein</fullName>
    </submittedName>
</protein>
<sequence>MIVDREHDNYRAIKSVGRCEVVQSSVKMKFDGAFNRHVWPWHSLLKYGVTITSLKLPKCRWF</sequence>
<organism evidence="1 2">
    <name type="scientific">Callosobruchus maculatus</name>
    <name type="common">Southern cowpea weevil</name>
    <name type="synonym">Pulse bruchid</name>
    <dbReference type="NCBI Taxonomy" id="64391"/>
    <lineage>
        <taxon>Eukaryota</taxon>
        <taxon>Metazoa</taxon>
        <taxon>Ecdysozoa</taxon>
        <taxon>Arthropoda</taxon>
        <taxon>Hexapoda</taxon>
        <taxon>Insecta</taxon>
        <taxon>Pterygota</taxon>
        <taxon>Neoptera</taxon>
        <taxon>Endopterygota</taxon>
        <taxon>Coleoptera</taxon>
        <taxon>Polyphaga</taxon>
        <taxon>Cucujiformia</taxon>
        <taxon>Chrysomeloidea</taxon>
        <taxon>Chrysomelidae</taxon>
        <taxon>Bruchinae</taxon>
        <taxon>Bruchini</taxon>
        <taxon>Callosobruchus</taxon>
    </lineage>
</organism>